<dbReference type="EMBL" id="GEDG01015618">
    <property type="protein sequence ID" value="JAP23305.1"/>
    <property type="molecule type" value="Transcribed_RNA"/>
</dbReference>
<proteinExistence type="predicted"/>
<evidence type="ECO:0000313" key="1">
    <source>
        <dbReference type="EMBL" id="JAP23305.1"/>
    </source>
</evidence>
<accession>A0A0V0HTV7</accession>
<protein>
    <submittedName>
        <fullName evidence="1">Putative ovule protein</fullName>
    </submittedName>
</protein>
<sequence length="63" mass="7452">MMTSQSLQLSYSRKIVELTDRLLAKEHHKASYMLSPNSRLFLPEKIEVPLKRPYMLKSNELFL</sequence>
<reference evidence="1" key="1">
    <citation type="submission" date="2015-12" db="EMBL/GenBank/DDBJ databases">
        <title>Gene expression during late stages of embryo sac development: a critical building block for successful pollen-pistil interactions.</title>
        <authorList>
            <person name="Liu Y."/>
            <person name="Joly V."/>
            <person name="Sabar M."/>
            <person name="Matton D.P."/>
        </authorList>
    </citation>
    <scope>NUCLEOTIDE SEQUENCE</scope>
</reference>
<organism evidence="1">
    <name type="scientific">Solanum chacoense</name>
    <name type="common">Chaco potato</name>
    <dbReference type="NCBI Taxonomy" id="4108"/>
    <lineage>
        <taxon>Eukaryota</taxon>
        <taxon>Viridiplantae</taxon>
        <taxon>Streptophyta</taxon>
        <taxon>Embryophyta</taxon>
        <taxon>Tracheophyta</taxon>
        <taxon>Spermatophyta</taxon>
        <taxon>Magnoliopsida</taxon>
        <taxon>eudicotyledons</taxon>
        <taxon>Gunneridae</taxon>
        <taxon>Pentapetalae</taxon>
        <taxon>asterids</taxon>
        <taxon>lamiids</taxon>
        <taxon>Solanales</taxon>
        <taxon>Solanaceae</taxon>
        <taxon>Solanoideae</taxon>
        <taxon>Solaneae</taxon>
        <taxon>Solanum</taxon>
    </lineage>
</organism>
<dbReference type="AlphaFoldDB" id="A0A0V0HTV7"/>
<name>A0A0V0HTV7_SOLCH</name>